<name>A0A6P4FP94_DRORH</name>
<gene>
    <name evidence="10" type="primary">LOC108050097</name>
    <name evidence="8" type="synonym">108050097</name>
</gene>
<dbReference type="EnsemblMetazoa" id="XM_017131592.2">
    <property type="protein sequence ID" value="XP_016987081.1"/>
    <property type="gene ID" value="LOC108050097"/>
</dbReference>
<evidence type="ECO:0000256" key="5">
    <source>
        <dbReference type="ARBA" id="ARBA00023128"/>
    </source>
</evidence>
<organism evidence="10">
    <name type="scientific">Drosophila rhopaloa</name>
    <name type="common">Fruit fly</name>
    <dbReference type="NCBI Taxonomy" id="1041015"/>
    <lineage>
        <taxon>Eukaryota</taxon>
        <taxon>Metazoa</taxon>
        <taxon>Ecdysozoa</taxon>
        <taxon>Arthropoda</taxon>
        <taxon>Hexapoda</taxon>
        <taxon>Insecta</taxon>
        <taxon>Pterygota</taxon>
        <taxon>Neoptera</taxon>
        <taxon>Endopterygota</taxon>
        <taxon>Diptera</taxon>
        <taxon>Brachycera</taxon>
        <taxon>Muscomorpha</taxon>
        <taxon>Ephydroidea</taxon>
        <taxon>Drosophilidae</taxon>
        <taxon>Drosophila</taxon>
        <taxon>Sophophora</taxon>
    </lineage>
</organism>
<feature type="transmembrane region" description="Helical" evidence="7">
    <location>
        <begin position="77"/>
        <end position="102"/>
    </location>
</feature>
<dbReference type="InterPro" id="IPR036539">
    <property type="entry name" value="Cyt_c_oxidase_su7a_sf"/>
</dbReference>
<evidence type="ECO:0000256" key="2">
    <source>
        <dbReference type="ARBA" id="ARBA00009331"/>
    </source>
</evidence>
<reference evidence="8" key="3">
    <citation type="submission" date="2025-05" db="UniProtKB">
        <authorList>
            <consortium name="EnsemblMetazoa"/>
        </authorList>
    </citation>
    <scope>IDENTIFICATION</scope>
</reference>
<evidence type="ECO:0000256" key="4">
    <source>
        <dbReference type="ARBA" id="ARBA00022946"/>
    </source>
</evidence>
<dbReference type="InterPro" id="IPR003177">
    <property type="entry name" value="Cytc_oxidase_su7a_met"/>
</dbReference>
<dbReference type="SUPFAM" id="SSF81419">
    <property type="entry name" value="Mitochondrial cytochrome c oxidase subunit VIIa"/>
    <property type="match status" value="1"/>
</dbReference>
<accession>A0A6P4FP94</accession>
<evidence type="ECO:0000256" key="7">
    <source>
        <dbReference type="SAM" id="Phobius"/>
    </source>
</evidence>
<proteinExistence type="inferred from homology"/>
<sequence length="103" mass="11518">MQRNFLSFRPLLRGTGEFGTLCTPIRLFRNSAALKYAAAPPKTAPGKAPPKMLKLRKQFQAHNDLPVFLKGGKADNILYRLTWVLCFLGLAGDIWLWAGFIIA</sequence>
<reference evidence="9" key="1">
    <citation type="journal article" date="2021" name="Elife">
        <title>Highly contiguous assemblies of 101 drosophilid genomes.</title>
        <authorList>
            <person name="Kim B.Y."/>
            <person name="Wang J.R."/>
            <person name="Miller D.E."/>
            <person name="Barmina O."/>
            <person name="Delaney E."/>
            <person name="Thompson A."/>
            <person name="Comeault A.A."/>
            <person name="Peede D."/>
            <person name="D'Agostino E.R."/>
            <person name="Pelaez J."/>
            <person name="Aguilar J.M."/>
            <person name="Haji D."/>
            <person name="Matsunaga T."/>
            <person name="Armstrong E.E."/>
            <person name="Zych M."/>
            <person name="Ogawa Y."/>
            <person name="Stamenkovic-Radak M."/>
            <person name="Jelic M."/>
            <person name="Veselinovic M.S."/>
            <person name="Tanaskovic M."/>
            <person name="Eric P."/>
            <person name="Gao J.J."/>
            <person name="Katoh T.K."/>
            <person name="Toda M.J."/>
            <person name="Watabe H."/>
            <person name="Watada M."/>
            <person name="Davis J.S."/>
            <person name="Moyle L.C."/>
            <person name="Manoli G."/>
            <person name="Bertolini E."/>
            <person name="Kostal V."/>
            <person name="Hawley R.S."/>
            <person name="Takahashi A."/>
            <person name="Jones C.D."/>
            <person name="Price D.K."/>
            <person name="Whiteman N."/>
            <person name="Kopp A."/>
            <person name="Matute D.R."/>
            <person name="Petrov D.A."/>
        </authorList>
    </citation>
    <scope>NUCLEOTIDE SEQUENCE [LARGE SCALE GENOMIC DNA]</scope>
</reference>
<evidence type="ECO:0000313" key="10">
    <source>
        <dbReference type="RefSeq" id="XP_016987081.1"/>
    </source>
</evidence>
<dbReference type="AlphaFoldDB" id="A0A6P4FP94"/>
<evidence type="ECO:0000256" key="3">
    <source>
        <dbReference type="ARBA" id="ARBA00022792"/>
    </source>
</evidence>
<dbReference type="Proteomes" id="UP001652680">
    <property type="component" value="Unassembled WGS sequence"/>
</dbReference>
<dbReference type="PANTHER" id="PTHR10510">
    <property type="entry name" value="CYTOCHROME C OXIDASE POLYPEPTIDE 7A"/>
    <property type="match status" value="1"/>
</dbReference>
<evidence type="ECO:0000256" key="6">
    <source>
        <dbReference type="ARBA" id="ARBA00023136"/>
    </source>
</evidence>
<dbReference type="FunFam" id="4.10.91.10:FF:000001">
    <property type="entry name" value="Cytochrome c oxidase subunit 7A1, mitochondrial"/>
    <property type="match status" value="1"/>
</dbReference>
<dbReference type="OrthoDB" id="5966508at2759"/>
<keyword evidence="9" id="KW-1185">Reference proteome</keyword>
<comment type="subcellular location">
    <subcellularLocation>
        <location evidence="1">Mitochondrion inner membrane</location>
    </subcellularLocation>
</comment>
<evidence type="ECO:0000256" key="1">
    <source>
        <dbReference type="ARBA" id="ARBA00004273"/>
    </source>
</evidence>
<keyword evidence="7" id="KW-1133">Transmembrane helix</keyword>
<keyword evidence="4" id="KW-0809">Transit peptide</keyword>
<dbReference type="Gene3D" id="4.10.91.10">
    <property type="entry name" value="Cytochrome c oxidase, subunit VIIa"/>
    <property type="match status" value="1"/>
</dbReference>
<evidence type="ECO:0000313" key="8">
    <source>
        <dbReference type="EnsemblMetazoa" id="XP_016987081.1"/>
    </source>
</evidence>
<dbReference type="PANTHER" id="PTHR10510:SF13">
    <property type="entry name" value="CYTOCHROME C OXIDASE SUBUNIT 7A-LIKE-RELATED"/>
    <property type="match status" value="1"/>
</dbReference>
<dbReference type="GO" id="GO:0002082">
    <property type="term" value="P:regulation of oxidative phosphorylation"/>
    <property type="evidence" value="ECO:0007669"/>
    <property type="project" value="TreeGrafter"/>
</dbReference>
<keyword evidence="6 7" id="KW-0472">Membrane</keyword>
<evidence type="ECO:0000313" key="9">
    <source>
        <dbReference type="Proteomes" id="UP001652680"/>
    </source>
</evidence>
<dbReference type="CTD" id="40995"/>
<reference evidence="10" key="2">
    <citation type="submission" date="2025-04" db="UniProtKB">
        <authorList>
            <consortium name="RefSeq"/>
        </authorList>
    </citation>
    <scope>IDENTIFICATION</scope>
</reference>
<keyword evidence="3" id="KW-0999">Mitochondrion inner membrane</keyword>
<dbReference type="RefSeq" id="XP_016987081.1">
    <property type="nucleotide sequence ID" value="XM_017131592.1"/>
</dbReference>
<protein>
    <submittedName>
        <fullName evidence="10">Cytochrome c oxidase subunit 7A1, mitochondrial</fullName>
    </submittedName>
</protein>
<dbReference type="GeneID" id="108050097"/>
<dbReference type="GO" id="GO:0045277">
    <property type="term" value="C:respiratory chain complex IV"/>
    <property type="evidence" value="ECO:0007669"/>
    <property type="project" value="InterPro"/>
</dbReference>
<keyword evidence="5" id="KW-0496">Mitochondrion</keyword>
<dbReference type="GO" id="GO:0005743">
    <property type="term" value="C:mitochondrial inner membrane"/>
    <property type="evidence" value="ECO:0007669"/>
    <property type="project" value="UniProtKB-SubCell"/>
</dbReference>
<comment type="similarity">
    <text evidence="2">Belongs to the cytochrome c oxidase VIIa family.</text>
</comment>
<keyword evidence="7" id="KW-0812">Transmembrane</keyword>
<dbReference type="GO" id="GO:0006123">
    <property type="term" value="P:mitochondrial electron transport, cytochrome c to oxygen"/>
    <property type="evidence" value="ECO:0007669"/>
    <property type="project" value="InterPro"/>
</dbReference>
<dbReference type="GO" id="GO:0097250">
    <property type="term" value="P:mitochondrial respirasome assembly"/>
    <property type="evidence" value="ECO:0007669"/>
    <property type="project" value="TreeGrafter"/>
</dbReference>